<dbReference type="InterPro" id="IPR001878">
    <property type="entry name" value="Znf_CCHC"/>
</dbReference>
<dbReference type="GO" id="GO:0003676">
    <property type="term" value="F:nucleic acid binding"/>
    <property type="evidence" value="ECO:0007669"/>
    <property type="project" value="InterPro"/>
</dbReference>
<keyword evidence="5" id="KW-1185">Reference proteome</keyword>
<dbReference type="PROSITE" id="PS50158">
    <property type="entry name" value="ZF_CCHC"/>
    <property type="match status" value="1"/>
</dbReference>
<gene>
    <name evidence="4" type="ORF">TWF506_008016</name>
</gene>
<dbReference type="Proteomes" id="UP001307849">
    <property type="component" value="Unassembled WGS sequence"/>
</dbReference>
<reference evidence="4 5" key="1">
    <citation type="submission" date="2019-10" db="EMBL/GenBank/DDBJ databases">
        <authorList>
            <person name="Palmer J.M."/>
        </authorList>
    </citation>
    <scope>NUCLEOTIDE SEQUENCE [LARGE SCALE GENOMIC DNA]</scope>
    <source>
        <strain evidence="4 5">TWF506</strain>
    </source>
</reference>
<accession>A0AAN8NIH9</accession>
<protein>
    <recommendedName>
        <fullName evidence="3">CCHC-type domain-containing protein</fullName>
    </recommendedName>
</protein>
<feature type="domain" description="CCHC-type" evidence="3">
    <location>
        <begin position="35"/>
        <end position="48"/>
    </location>
</feature>
<keyword evidence="1" id="KW-0479">Metal-binding</keyword>
<dbReference type="EMBL" id="JAVHJM010000005">
    <property type="protein sequence ID" value="KAK6513577.1"/>
    <property type="molecule type" value="Genomic_DNA"/>
</dbReference>
<evidence type="ECO:0000313" key="4">
    <source>
        <dbReference type="EMBL" id="KAK6513577.1"/>
    </source>
</evidence>
<proteinExistence type="predicted"/>
<evidence type="ECO:0000256" key="2">
    <source>
        <dbReference type="SAM" id="MobiDB-lite"/>
    </source>
</evidence>
<dbReference type="AlphaFoldDB" id="A0AAN8NIH9"/>
<feature type="compositionally biased region" description="Gly residues" evidence="2">
    <location>
        <begin position="68"/>
        <end position="85"/>
    </location>
</feature>
<organism evidence="4 5">
    <name type="scientific">Arthrobotrys conoides</name>
    <dbReference type="NCBI Taxonomy" id="74498"/>
    <lineage>
        <taxon>Eukaryota</taxon>
        <taxon>Fungi</taxon>
        <taxon>Dikarya</taxon>
        <taxon>Ascomycota</taxon>
        <taxon>Pezizomycotina</taxon>
        <taxon>Orbiliomycetes</taxon>
        <taxon>Orbiliales</taxon>
        <taxon>Orbiliaceae</taxon>
        <taxon>Arthrobotrys</taxon>
    </lineage>
</organism>
<feature type="compositionally biased region" description="Basic and acidic residues" evidence="2">
    <location>
        <begin position="86"/>
        <end position="98"/>
    </location>
</feature>
<keyword evidence="1" id="KW-0862">Zinc</keyword>
<evidence type="ECO:0000256" key="1">
    <source>
        <dbReference type="PROSITE-ProRule" id="PRU00047"/>
    </source>
</evidence>
<feature type="compositionally biased region" description="Gly residues" evidence="2">
    <location>
        <begin position="99"/>
        <end position="121"/>
    </location>
</feature>
<name>A0AAN8NIH9_9PEZI</name>
<evidence type="ECO:0000313" key="5">
    <source>
        <dbReference type="Proteomes" id="UP001307849"/>
    </source>
</evidence>
<keyword evidence="1" id="KW-0863">Zinc-finger</keyword>
<feature type="region of interest" description="Disordered" evidence="2">
    <location>
        <begin position="64"/>
        <end position="126"/>
    </location>
</feature>
<evidence type="ECO:0000259" key="3">
    <source>
        <dbReference type="PROSITE" id="PS50158"/>
    </source>
</evidence>
<dbReference type="GO" id="GO:0008270">
    <property type="term" value="F:zinc ion binding"/>
    <property type="evidence" value="ECO:0007669"/>
    <property type="project" value="UniProtKB-KW"/>
</dbReference>
<sequence>MADSILSLLFGDDGLNPPEWLKLALAGGSRSRPCCQICGSYGHRRRDCTAVRAIGGIMKNGLRVGESSRGGGSGGSWGGFRGGRGGGDRGRGRGEYRGGPRGGYSRGRGGGNRGGHGGYGHSSGYPDPGDLITDMEKLTITADVDKENSALSSRVVAFRNRVWAFPIRKEYNTTGGKLTYVIANYYELKTSKQTKIVRYVFEMTGPNRSKEMVDSFIRREFPTYINYLCPDYGGYLYAPEDWTPGKEKFTYPTGHEFQGHTFTIKTRLVLDINGYCDYFAASGAPTSSPLPLANEETENSVIPVAFQAVSMALNAIILRNPRLQNANLIHEKGNTMYDAAKRTAFNRDPCSLNGLDVGGAAHILIGLHASVRPGSQRCLVNASKVTNLYYTPSLMREIVNLREGTHGQGVTLQNRQLNPAEIKGINQCWGGVLMRVNLPDGSSQHRVLKCVHTQNAQEAIWETHGGRPVTVDAYSQRSDEAPASIS</sequence>
<comment type="caution">
    <text evidence="4">The sequence shown here is derived from an EMBL/GenBank/DDBJ whole genome shotgun (WGS) entry which is preliminary data.</text>
</comment>